<protein>
    <recommendedName>
        <fullName evidence="3">Bacteriocin</fullName>
    </recommendedName>
</protein>
<dbReference type="AlphaFoldDB" id="A0A6N4TPT2"/>
<evidence type="ECO:0008006" key="3">
    <source>
        <dbReference type="Google" id="ProtNLM"/>
    </source>
</evidence>
<organism evidence="1 2">
    <name type="scientific">Amedibacterium intestinale</name>
    <dbReference type="NCBI Taxonomy" id="2583452"/>
    <lineage>
        <taxon>Bacteria</taxon>
        <taxon>Bacillati</taxon>
        <taxon>Bacillota</taxon>
        <taxon>Erysipelotrichia</taxon>
        <taxon>Erysipelotrichales</taxon>
        <taxon>Erysipelotrichaceae</taxon>
        <taxon>Amedibacterium</taxon>
    </lineage>
</organism>
<dbReference type="KEGG" id="aarg:Aargi30884_29350"/>
<evidence type="ECO:0000313" key="2">
    <source>
        <dbReference type="Proteomes" id="UP000464754"/>
    </source>
</evidence>
<evidence type="ECO:0000313" key="1">
    <source>
        <dbReference type="EMBL" id="BBK24032.1"/>
    </source>
</evidence>
<keyword evidence="2" id="KW-1185">Reference proteome</keyword>
<dbReference type="SUPFAM" id="SSF52833">
    <property type="entry name" value="Thioredoxin-like"/>
    <property type="match status" value="1"/>
</dbReference>
<dbReference type="RefSeq" id="WP_115714399.1">
    <property type="nucleotide sequence ID" value="NZ_AP019695.1"/>
</dbReference>
<accession>A0A6N4TPT2</accession>
<reference evidence="2" key="1">
    <citation type="submission" date="2019-05" db="EMBL/GenBank/DDBJ databases">
        <title>Complete genome sequencing of Absiella argi strain JCM 30884.</title>
        <authorList>
            <person name="Sakamoto M."/>
            <person name="Murakami T."/>
            <person name="Mori H."/>
        </authorList>
    </citation>
    <scope>NUCLEOTIDE SEQUENCE [LARGE SCALE GENOMIC DNA]</scope>
    <source>
        <strain evidence="2">JCM 30884</strain>
    </source>
</reference>
<gene>
    <name evidence="1" type="ORF">Aargi30884_29350</name>
</gene>
<dbReference type="EMBL" id="AP019695">
    <property type="protein sequence ID" value="BBK24032.1"/>
    <property type="molecule type" value="Genomic_DNA"/>
</dbReference>
<name>A0A6N4TPT2_9FIRM</name>
<proteinExistence type="predicted"/>
<dbReference type="Proteomes" id="UP000464754">
    <property type="component" value="Chromosome"/>
</dbReference>
<dbReference type="Gene3D" id="3.40.30.10">
    <property type="entry name" value="Glutaredoxin"/>
    <property type="match status" value="1"/>
</dbReference>
<sequence length="142" mass="16224">MKKIGIICMFISCLLLGGCQKQNNAQIQEIGVEDAIVKFEEKQSFVLLVTRKKCGYCEALLEYLHSTLDDHEVVINNAVMDDSSVDSLQKDVDALSKYVSRPDQTPHYYYIENGEVKDGEKGFTPAQPDRFWDWIERNNLEG</sequence>
<dbReference type="PROSITE" id="PS51257">
    <property type="entry name" value="PROKAR_LIPOPROTEIN"/>
    <property type="match status" value="1"/>
</dbReference>
<dbReference type="InterPro" id="IPR036249">
    <property type="entry name" value="Thioredoxin-like_sf"/>
</dbReference>